<proteinExistence type="predicted"/>
<keyword evidence="6" id="KW-1185">Reference proteome</keyword>
<comment type="caution">
    <text evidence="5">The sequence shown here is derived from an EMBL/GenBank/DDBJ whole genome shotgun (WGS) entry which is preliminary data.</text>
</comment>
<reference evidence="5 6" key="1">
    <citation type="journal article" date="2016" name="Genome Biol. Evol.">
        <title>Gene Family Evolution Reflects Adaptation to Soil Environmental Stressors in the Genome of the Collembolan Orchesella cincta.</title>
        <authorList>
            <person name="Faddeeva-Vakhrusheva A."/>
            <person name="Derks M.F."/>
            <person name="Anvar S.Y."/>
            <person name="Agamennone V."/>
            <person name="Suring W."/>
            <person name="Smit S."/>
            <person name="van Straalen N.M."/>
            <person name="Roelofs D."/>
        </authorList>
    </citation>
    <scope>NUCLEOTIDE SEQUENCE [LARGE SCALE GENOMIC DNA]</scope>
    <source>
        <tissue evidence="5">Mixed pool</tissue>
    </source>
</reference>
<feature type="signal peptide" evidence="4">
    <location>
        <begin position="1"/>
        <end position="22"/>
    </location>
</feature>
<evidence type="ECO:0000256" key="2">
    <source>
        <dbReference type="ARBA" id="ARBA00022854"/>
    </source>
</evidence>
<dbReference type="EMBL" id="LJIJ01000187">
    <property type="protein sequence ID" value="ODN00764.1"/>
    <property type="molecule type" value="Genomic_DNA"/>
</dbReference>
<evidence type="ECO:0000256" key="3">
    <source>
        <dbReference type="ARBA" id="ARBA00023157"/>
    </source>
</evidence>
<keyword evidence="3" id="KW-1015">Disulfide bond</keyword>
<keyword evidence="4" id="KW-0732">Signal</keyword>
<feature type="chain" id="PRO_5008905095" evidence="4">
    <location>
        <begin position="23"/>
        <end position="75"/>
    </location>
</feature>
<evidence type="ECO:0000313" key="5">
    <source>
        <dbReference type="EMBL" id="ODN00764.1"/>
    </source>
</evidence>
<accession>A0A1D2N685</accession>
<name>A0A1D2N685_ORCCI</name>
<evidence type="ECO:0000256" key="4">
    <source>
        <dbReference type="SAM" id="SignalP"/>
    </source>
</evidence>
<dbReference type="InterPro" id="IPR009101">
    <property type="entry name" value="Gurmarin/antifun_pep"/>
</dbReference>
<dbReference type="Proteomes" id="UP000094527">
    <property type="component" value="Unassembled WGS sequence"/>
</dbReference>
<dbReference type="SUPFAM" id="SSF57048">
    <property type="entry name" value="Gurmarin-like"/>
    <property type="match status" value="1"/>
</dbReference>
<protein>
    <submittedName>
        <fullName evidence="5">Antimicrobial peptide 1</fullName>
    </submittedName>
</protein>
<evidence type="ECO:0000256" key="1">
    <source>
        <dbReference type="ARBA" id="ARBA00022529"/>
    </source>
</evidence>
<organism evidence="5 6">
    <name type="scientific">Orchesella cincta</name>
    <name type="common">Springtail</name>
    <name type="synonym">Podura cincta</name>
    <dbReference type="NCBI Taxonomy" id="48709"/>
    <lineage>
        <taxon>Eukaryota</taxon>
        <taxon>Metazoa</taxon>
        <taxon>Ecdysozoa</taxon>
        <taxon>Arthropoda</taxon>
        <taxon>Hexapoda</taxon>
        <taxon>Collembola</taxon>
        <taxon>Entomobryomorpha</taxon>
        <taxon>Entomobryoidea</taxon>
        <taxon>Orchesellidae</taxon>
        <taxon>Orchesellinae</taxon>
        <taxon>Orchesella</taxon>
    </lineage>
</organism>
<dbReference type="AlphaFoldDB" id="A0A1D2N685"/>
<keyword evidence="2" id="KW-0960">Knottin</keyword>
<keyword evidence="1" id="KW-0929">Antimicrobial</keyword>
<evidence type="ECO:0000313" key="6">
    <source>
        <dbReference type="Proteomes" id="UP000094527"/>
    </source>
</evidence>
<sequence length="75" mass="7481">MFSKALFAVFLLLLTVLSIGHSQLLSDCVPTGEVCVVDVALTGGCCTGFCAVPPGQTVGVCDVLVPVAIAAAATV</sequence>
<gene>
    <name evidence="5" type="ORF">Ocin01_05907</name>
</gene>